<accession>A0A2K2HD99</accession>
<sequence>MIQVKTFGEPLQPFKTRRELEELDARVNAFVVENVARVISVQDMPITDNGSVIGMVRTLVYET</sequence>
<dbReference type="Proteomes" id="UP000236340">
    <property type="component" value="Unassembled WGS sequence"/>
</dbReference>
<reference evidence="1 2" key="1">
    <citation type="journal article" date="2018" name="Genome Announc.">
        <title>Genome Sequence of Geothermobacter sp. HR-1 Iron Reducer from the Loihi Seamount.</title>
        <authorList>
            <person name="Smith H."/>
            <person name="Abuyen K."/>
            <person name="Tremblay J."/>
            <person name="Savalia P."/>
            <person name="Perez-Rodriguez I."/>
            <person name="Emerson D."/>
            <person name="Tully B."/>
            <person name="Amend J."/>
        </authorList>
    </citation>
    <scope>NUCLEOTIDE SEQUENCE [LARGE SCALE GENOMIC DNA]</scope>
    <source>
        <strain evidence="1 2">HR-1</strain>
    </source>
</reference>
<evidence type="ECO:0000313" key="2">
    <source>
        <dbReference type="Proteomes" id="UP000236340"/>
    </source>
</evidence>
<dbReference type="RefSeq" id="WP_103114296.1">
    <property type="nucleotide sequence ID" value="NZ_PPFX01000004.1"/>
</dbReference>
<name>A0A2K2HD99_9BACT</name>
<organism evidence="1 2">
    <name type="scientific">Geothermobacter hydrogeniphilus</name>
    <dbReference type="NCBI Taxonomy" id="1969733"/>
    <lineage>
        <taxon>Bacteria</taxon>
        <taxon>Pseudomonadati</taxon>
        <taxon>Thermodesulfobacteriota</taxon>
        <taxon>Desulfuromonadia</taxon>
        <taxon>Desulfuromonadales</taxon>
        <taxon>Geothermobacteraceae</taxon>
        <taxon>Geothermobacter</taxon>
    </lineage>
</organism>
<dbReference type="AlphaFoldDB" id="A0A2K2HD99"/>
<comment type="caution">
    <text evidence="1">The sequence shown here is derived from an EMBL/GenBank/DDBJ whole genome shotgun (WGS) entry which is preliminary data.</text>
</comment>
<gene>
    <name evidence="1" type="ORF">C2E25_02945</name>
</gene>
<dbReference type="OrthoDB" id="286198at2"/>
<protein>
    <submittedName>
        <fullName evidence="1">Uncharacterized protein</fullName>
    </submittedName>
</protein>
<evidence type="ECO:0000313" key="1">
    <source>
        <dbReference type="EMBL" id="PNU21265.1"/>
    </source>
</evidence>
<dbReference type="EMBL" id="PPFX01000004">
    <property type="protein sequence ID" value="PNU21265.1"/>
    <property type="molecule type" value="Genomic_DNA"/>
</dbReference>
<proteinExistence type="predicted"/>